<feature type="domain" description="RSE1/DDB1/CPSF1 C-terminal" evidence="5">
    <location>
        <begin position="1167"/>
        <end position="1503"/>
    </location>
</feature>
<dbReference type="EMBL" id="VIGI01000007">
    <property type="protein sequence ID" value="KAB8298101.1"/>
    <property type="molecule type" value="Genomic_DNA"/>
</dbReference>
<organism evidence="8 9">
    <name type="scientific">Monilinia laxa</name>
    <name type="common">Brown rot fungus</name>
    <name type="synonym">Sclerotinia laxa</name>
    <dbReference type="NCBI Taxonomy" id="61186"/>
    <lineage>
        <taxon>Eukaryota</taxon>
        <taxon>Fungi</taxon>
        <taxon>Dikarya</taxon>
        <taxon>Ascomycota</taxon>
        <taxon>Pezizomycotina</taxon>
        <taxon>Leotiomycetes</taxon>
        <taxon>Helotiales</taxon>
        <taxon>Sclerotiniaceae</taxon>
        <taxon>Monilinia</taxon>
    </lineage>
</organism>
<evidence type="ECO:0000256" key="3">
    <source>
        <dbReference type="ARBA" id="ARBA00014577"/>
    </source>
</evidence>
<dbReference type="InterPro" id="IPR011047">
    <property type="entry name" value="Quinoprotein_ADH-like_sf"/>
</dbReference>
<dbReference type="Gene3D" id="2.130.10.10">
    <property type="entry name" value="YVTN repeat-like/Quinoprotein amine dehydrogenase"/>
    <property type="match status" value="3"/>
</dbReference>
<dbReference type="OrthoDB" id="433457at2759"/>
<protein>
    <recommendedName>
        <fullName evidence="3">DNA damage-binding protein 1</fullName>
    </recommendedName>
</protein>
<comment type="caution">
    <text evidence="8">The sequence shown here is derived from an EMBL/GenBank/DDBJ whole genome shotgun (WGS) entry which is preliminary data.</text>
</comment>
<comment type="similarity">
    <text evidence="2">Belongs to the DDB1 family.</text>
</comment>
<dbReference type="InterPro" id="IPR015943">
    <property type="entry name" value="WD40/YVTN_repeat-like_dom_sf"/>
</dbReference>
<evidence type="ECO:0000259" key="7">
    <source>
        <dbReference type="Pfam" id="PF23726"/>
    </source>
</evidence>
<dbReference type="Proteomes" id="UP000326757">
    <property type="component" value="Unassembled WGS sequence"/>
</dbReference>
<dbReference type="InterPro" id="IPR006886">
    <property type="entry name" value="RNA_pol_III_Rpc5"/>
</dbReference>
<evidence type="ECO:0000259" key="6">
    <source>
        <dbReference type="Pfam" id="PF10433"/>
    </source>
</evidence>
<name>A0A5N6K693_MONLA</name>
<keyword evidence="4" id="KW-0539">Nucleus</keyword>
<dbReference type="Gene3D" id="1.10.150.910">
    <property type="match status" value="1"/>
</dbReference>
<proteinExistence type="inferred from homology"/>
<evidence type="ECO:0000259" key="5">
    <source>
        <dbReference type="Pfam" id="PF03178"/>
    </source>
</evidence>
<evidence type="ECO:0000256" key="4">
    <source>
        <dbReference type="ARBA" id="ARBA00023242"/>
    </source>
</evidence>
<evidence type="ECO:0000256" key="1">
    <source>
        <dbReference type="ARBA" id="ARBA00004123"/>
    </source>
</evidence>
<comment type="subcellular location">
    <subcellularLocation>
        <location evidence="1">Nucleus</location>
    </subcellularLocation>
</comment>
<dbReference type="InterPro" id="IPR004871">
    <property type="entry name" value="RSE1/DDB1/CPSF1_C"/>
</dbReference>
<dbReference type="GO" id="GO:0003676">
    <property type="term" value="F:nucleic acid binding"/>
    <property type="evidence" value="ECO:0007669"/>
    <property type="project" value="InterPro"/>
</dbReference>
<dbReference type="SUPFAM" id="SSF50998">
    <property type="entry name" value="Quinoprotein alcohol dehydrogenase-like"/>
    <property type="match status" value="1"/>
</dbReference>
<dbReference type="Pfam" id="PF04801">
    <property type="entry name" value="RPC5"/>
    <property type="match status" value="1"/>
</dbReference>
<feature type="domain" description="RSE1/DDB1/CPSF1 second beta-propeller" evidence="7">
    <location>
        <begin position="816"/>
        <end position="1118"/>
    </location>
</feature>
<dbReference type="Pfam" id="PF10433">
    <property type="entry name" value="Beta-prop_RSE1_1st"/>
    <property type="match status" value="1"/>
</dbReference>
<dbReference type="PANTHER" id="PTHR10644">
    <property type="entry name" value="DNA REPAIR/RNA PROCESSING CPSF FAMILY"/>
    <property type="match status" value="1"/>
</dbReference>
<dbReference type="Pfam" id="PF03178">
    <property type="entry name" value="CPSF_A"/>
    <property type="match status" value="1"/>
</dbReference>
<dbReference type="GO" id="GO:0006351">
    <property type="term" value="P:DNA-templated transcription"/>
    <property type="evidence" value="ECO:0007669"/>
    <property type="project" value="InterPro"/>
</dbReference>
<gene>
    <name evidence="8" type="ORF">EYC80_001863</name>
</gene>
<evidence type="ECO:0000313" key="9">
    <source>
        <dbReference type="Proteomes" id="UP000326757"/>
    </source>
</evidence>
<dbReference type="InterPro" id="IPR018846">
    <property type="entry name" value="Beta-prop_RSE1/DDB1/CPSF1_1st"/>
</dbReference>
<accession>A0A5N6K693</accession>
<evidence type="ECO:0000256" key="2">
    <source>
        <dbReference type="ARBA" id="ARBA00007453"/>
    </source>
</evidence>
<dbReference type="GO" id="GO:0005634">
    <property type="term" value="C:nucleus"/>
    <property type="evidence" value="ECO:0007669"/>
    <property type="project" value="UniProtKB-SubCell"/>
</dbReference>
<keyword evidence="9" id="KW-1185">Reference proteome</keyword>
<sequence length="1534" mass="169781">MDGILWEEGEEVGLGSIYAEVECLCSRAKLRCRCVVIGVRALCAYHPRTATMTDVDMGVGIEEEDDPIVCSYDIFVKPHISDGREIYVLQFPNRDIDQRYSGSNDAQPLKFRTKPKAGMVEMDVPIDARRNYDKDKGVKWGDAIKKSNMVKGGGSHGLPGGFGIGGAQPTGRGRGRAQDQVDPERVMADFEGAIRSEQVLIKQTLGGQVIPVDKNSPTYFLGAFQKDKLHLTPIDHMVQMRPQFHHIDAYAEQEKQNRPREGPAPRTTEARAVHMTVKSNIDGEGDGSDDIGARIAAAQQEPWQKHRYVDEDHPAAWDCYHENMFIYSEQLDESGKEKELSTETVPKLITGIDDMTYIDTISAPNNAAKMSRAKVDAQTVDLDDDEEEPSSVRLTLRLNLLDPHEECLVLAKANRLEIWRATEEGLEMAYSKSIYGRISMLQKIQPAGSKIDHLFVGTVRAQYFTVMWNPATQKLDTMQSFVDVSQESMRDSESRDRCLVDPTGRLLVMELYEGVLNLVKIVKPRGGKTDYLDKPEQVRISEMRVRASAFLYTDTKQPKLALLYQDAGEEVKLATYRMLDDKGHLVTQFDPARDRENDLDGLCLGAMHIIPVPKGGDEGSKRYIVRNATTAKANMGGLVVVGETKFTYLDDESKAVVEYPLDEAVLWAAWEPIDERNYLLGDDYGFLYVLTILVDGATVTGMKVVKLGQVSKPTSLENMGNGIFYVGSHEADTQVIRIDFQSSPDQSITVLQKIPNIAPILDFTVMDMGGRDGETKLNEYSSGQARLVTGSGGFEGGSLRSVRSGVGLDDIGILAEMDGIRKVFALHSGPSLPNDTLVVSFSTETRFFKFDKEGEIEEVETVRNLSATAETLLTYNLDNGRILQVTQNEAIIHGTNPSHRWQPPDGQIITAASGNQNYILLSSNGRTLVSLSIQQNLAEIAHQELGDDQAACVHVPQVLGNIGIVGLWKSGSVSLLDIRTLNTIVSEELRRTDGASVPRDIALTQILPPKLSGPTLFVSMEDGVVLSFDVDKDDYSLSSRKSIVLGTRQAQLQILPRDDATFNIFATCEHPTLIYGSEGRTVYSAVTAEAAVAVCSFDGEAFPNSVVIATADELKLAVIDNERRTHVTTLPIGETVRRIAYSARERTFAIGSIKRELIKGQESITTSFRLVDEVMFGELGEPFYLPQNNEIIESVIRAELPTKYGDGELVERFLVGTSFLHDAEINIRGRLLIFGVNNDRTPYMIAEHSLKGSCRCLGVLDGKVVAALNKTVVMYDYEETSSASANLTKIATYRCSTCPIDIDIAGNIIAVADIMKSVALVEYTPGVNGLPVKLQEVGRHSQQVFSTSVAEVDTDTYLESDHDGNLIVLKRNREGVTEQDRLRLEVLCEMNLGEMVNRIKKVNVDTSKDALLIPRAFVGTTEGSIYLFSLIPPQNQDILMRLQSQLASLSTQSLSHPDSYPGTIEFSPGNLDFNRYRSYVSAVRETSEPFRFIDGDLVELFLDLRWDVQELLGKALGVPAEDLRGLVEGLRRLR</sequence>
<evidence type="ECO:0000313" key="8">
    <source>
        <dbReference type="EMBL" id="KAB8298101.1"/>
    </source>
</evidence>
<feature type="domain" description="RSE1/DDB1/CPSF1 first beta-propeller" evidence="6">
    <location>
        <begin position="391"/>
        <end position="754"/>
    </location>
</feature>
<dbReference type="InterPro" id="IPR058543">
    <property type="entry name" value="Beta-prop_RSE1/DDB1/CPSF1_2nd"/>
</dbReference>
<dbReference type="FunFam" id="2.130.10.10:FF:000629">
    <property type="entry name" value="UV-damaged DNA binding protein"/>
    <property type="match status" value="1"/>
</dbReference>
<dbReference type="InterPro" id="IPR050358">
    <property type="entry name" value="RSE1/DDB1/CFT1"/>
</dbReference>
<reference evidence="8 9" key="1">
    <citation type="submission" date="2019-06" db="EMBL/GenBank/DDBJ databases">
        <title>Genome Sequence of the Brown Rot Fungal Pathogen Monilinia laxa.</title>
        <authorList>
            <person name="De Miccolis Angelini R.M."/>
            <person name="Landi L."/>
            <person name="Abate D."/>
            <person name="Pollastro S."/>
            <person name="Romanazzi G."/>
            <person name="Faretra F."/>
        </authorList>
    </citation>
    <scope>NUCLEOTIDE SEQUENCE [LARGE SCALE GENOMIC DNA]</scope>
    <source>
        <strain evidence="8 9">Mlax316</strain>
    </source>
</reference>
<dbReference type="Pfam" id="PF23726">
    <property type="entry name" value="Beta-prop_RSE1_2nd"/>
    <property type="match status" value="1"/>
</dbReference>